<protein>
    <submittedName>
        <fullName evidence="2">Uncharacterized protein</fullName>
    </submittedName>
</protein>
<organism evidence="1 2">
    <name type="scientific">Strongyloides venezuelensis</name>
    <name type="common">Threadworm</name>
    <dbReference type="NCBI Taxonomy" id="75913"/>
    <lineage>
        <taxon>Eukaryota</taxon>
        <taxon>Metazoa</taxon>
        <taxon>Ecdysozoa</taxon>
        <taxon>Nematoda</taxon>
        <taxon>Chromadorea</taxon>
        <taxon>Rhabditida</taxon>
        <taxon>Tylenchina</taxon>
        <taxon>Panagrolaimomorpha</taxon>
        <taxon>Strongyloidoidea</taxon>
        <taxon>Strongyloididae</taxon>
        <taxon>Strongyloides</taxon>
    </lineage>
</organism>
<proteinExistence type="predicted"/>
<evidence type="ECO:0000313" key="1">
    <source>
        <dbReference type="Proteomes" id="UP000035680"/>
    </source>
</evidence>
<sequence length="101" mass="12083">MNLKVDNDSQEEKFMDLQYVLEEWKNRPSYPVNFKLNEGQEVYYCGHKLHSRTEKDKIPYKGNGVTKIQPDRTDDKQQCNWISNAIMKPAFVNNKDERRKE</sequence>
<reference evidence="1" key="1">
    <citation type="submission" date="2014-07" db="EMBL/GenBank/DDBJ databases">
        <authorList>
            <person name="Martin A.A"/>
            <person name="De Silva N."/>
        </authorList>
    </citation>
    <scope>NUCLEOTIDE SEQUENCE</scope>
</reference>
<keyword evidence="1" id="KW-1185">Reference proteome</keyword>
<dbReference type="Proteomes" id="UP000035680">
    <property type="component" value="Unassembled WGS sequence"/>
</dbReference>
<name>A0A0K0FIJ6_STRVS</name>
<dbReference type="WBParaSite" id="SVE_0871500.1">
    <property type="protein sequence ID" value="SVE_0871500.1"/>
    <property type="gene ID" value="SVE_0871500"/>
</dbReference>
<reference evidence="2" key="2">
    <citation type="submission" date="2015-08" db="UniProtKB">
        <authorList>
            <consortium name="WormBaseParasite"/>
        </authorList>
    </citation>
    <scope>IDENTIFICATION</scope>
</reference>
<evidence type="ECO:0000313" key="2">
    <source>
        <dbReference type="WBParaSite" id="SVE_0871500.1"/>
    </source>
</evidence>
<dbReference type="AlphaFoldDB" id="A0A0K0FIJ6"/>
<dbReference type="STRING" id="75913.A0A0K0FIJ6"/>
<accession>A0A0K0FIJ6</accession>